<protein>
    <submittedName>
        <fullName evidence="1">Uncharacterized protein</fullName>
    </submittedName>
</protein>
<accession>A0A6A5UPH0</accession>
<dbReference type="Proteomes" id="UP000800036">
    <property type="component" value="Unassembled WGS sequence"/>
</dbReference>
<organism evidence="1 2">
    <name type="scientific">Bimuria novae-zelandiae CBS 107.79</name>
    <dbReference type="NCBI Taxonomy" id="1447943"/>
    <lineage>
        <taxon>Eukaryota</taxon>
        <taxon>Fungi</taxon>
        <taxon>Dikarya</taxon>
        <taxon>Ascomycota</taxon>
        <taxon>Pezizomycotina</taxon>
        <taxon>Dothideomycetes</taxon>
        <taxon>Pleosporomycetidae</taxon>
        <taxon>Pleosporales</taxon>
        <taxon>Massarineae</taxon>
        <taxon>Didymosphaeriaceae</taxon>
        <taxon>Bimuria</taxon>
    </lineage>
</organism>
<sequence length="298" mass="34026">MPPGRIWERSNGLTASDGLLMGQFLGLVLLIRYKRFFRLDQFTPWKRMIARTGVCSLTGYQGADIAFEYIRTSSASFHAEDAEYTTLVTRLLAYQSLASNVDFMNSLSPTLRLYNTMVVSKIYFNYQPFLSPLSRYWAAQGLSRDIHYTLRQPQPGWVPRVDWTFSVGSVSRPPTSTIDIILQEAQYIAYEALQAHKRLDDDDEFAAAFPSDTTNLPVSAETSKSHNPDNKLRVFAFRFDFLVRLLRRILEDIELAKLDSKSKFDTVAFVASLDANMKKDGTYDPRASADWCRAFLQC</sequence>
<gene>
    <name evidence="1" type="ORF">BU23DRAFT_663343</name>
</gene>
<keyword evidence="2" id="KW-1185">Reference proteome</keyword>
<name>A0A6A5UPH0_9PLEO</name>
<evidence type="ECO:0000313" key="2">
    <source>
        <dbReference type="Proteomes" id="UP000800036"/>
    </source>
</evidence>
<dbReference type="EMBL" id="ML976748">
    <property type="protein sequence ID" value="KAF1966300.1"/>
    <property type="molecule type" value="Genomic_DNA"/>
</dbReference>
<reference evidence="1" key="1">
    <citation type="journal article" date="2020" name="Stud. Mycol.">
        <title>101 Dothideomycetes genomes: a test case for predicting lifestyles and emergence of pathogens.</title>
        <authorList>
            <person name="Haridas S."/>
            <person name="Albert R."/>
            <person name="Binder M."/>
            <person name="Bloem J."/>
            <person name="Labutti K."/>
            <person name="Salamov A."/>
            <person name="Andreopoulos B."/>
            <person name="Baker S."/>
            <person name="Barry K."/>
            <person name="Bills G."/>
            <person name="Bluhm B."/>
            <person name="Cannon C."/>
            <person name="Castanera R."/>
            <person name="Culley D."/>
            <person name="Daum C."/>
            <person name="Ezra D."/>
            <person name="Gonzalez J."/>
            <person name="Henrissat B."/>
            <person name="Kuo A."/>
            <person name="Liang C."/>
            <person name="Lipzen A."/>
            <person name="Lutzoni F."/>
            <person name="Magnuson J."/>
            <person name="Mondo S."/>
            <person name="Nolan M."/>
            <person name="Ohm R."/>
            <person name="Pangilinan J."/>
            <person name="Park H.-J."/>
            <person name="Ramirez L."/>
            <person name="Alfaro M."/>
            <person name="Sun H."/>
            <person name="Tritt A."/>
            <person name="Yoshinaga Y."/>
            <person name="Zwiers L.-H."/>
            <person name="Turgeon B."/>
            <person name="Goodwin S."/>
            <person name="Spatafora J."/>
            <person name="Crous P."/>
            <person name="Grigoriev I."/>
        </authorList>
    </citation>
    <scope>NUCLEOTIDE SEQUENCE</scope>
    <source>
        <strain evidence="1">CBS 107.79</strain>
    </source>
</reference>
<evidence type="ECO:0000313" key="1">
    <source>
        <dbReference type="EMBL" id="KAF1966300.1"/>
    </source>
</evidence>
<proteinExistence type="predicted"/>
<dbReference type="AlphaFoldDB" id="A0A6A5UPH0"/>